<dbReference type="PANTHER" id="PTHR23235">
    <property type="entry name" value="KRUEPPEL-LIKE TRANSCRIPTION FACTOR"/>
    <property type="match status" value="1"/>
</dbReference>
<evidence type="ECO:0000256" key="1">
    <source>
        <dbReference type="ARBA" id="ARBA00004123"/>
    </source>
</evidence>
<keyword evidence="3" id="KW-0677">Repeat</keyword>
<dbReference type="FunFam" id="3.30.160.60:FF:000014">
    <property type="entry name" value="Transcription factor Sp3"/>
    <property type="match status" value="1"/>
</dbReference>
<name>A0A8U0WKG8_9MUSC</name>
<evidence type="ECO:0000259" key="14">
    <source>
        <dbReference type="PROSITE" id="PS50157"/>
    </source>
</evidence>
<evidence type="ECO:0000256" key="8">
    <source>
        <dbReference type="ARBA" id="ARBA00023163"/>
    </source>
</evidence>
<evidence type="ECO:0000256" key="5">
    <source>
        <dbReference type="ARBA" id="ARBA00022833"/>
    </source>
</evidence>
<feature type="region of interest" description="Disordered" evidence="13">
    <location>
        <begin position="1085"/>
        <end position="1118"/>
    </location>
</feature>
<feature type="compositionally biased region" description="Low complexity" evidence="13">
    <location>
        <begin position="1085"/>
        <end position="1103"/>
    </location>
</feature>
<accession>A0A8U0WKG8</accession>
<dbReference type="GO" id="GO:0000978">
    <property type="term" value="F:RNA polymerase II cis-regulatory region sequence-specific DNA binding"/>
    <property type="evidence" value="ECO:0007669"/>
    <property type="project" value="TreeGrafter"/>
</dbReference>
<dbReference type="GO" id="GO:0005634">
    <property type="term" value="C:nucleus"/>
    <property type="evidence" value="ECO:0007669"/>
    <property type="project" value="UniProtKB-SubCell"/>
</dbReference>
<dbReference type="RefSeq" id="XP_037885239.1">
    <property type="nucleotide sequence ID" value="XM_038029311.1"/>
</dbReference>
<keyword evidence="7" id="KW-0238">DNA-binding</keyword>
<feature type="domain" description="C2H2-type" evidence="14">
    <location>
        <begin position="966"/>
        <end position="995"/>
    </location>
</feature>
<feature type="region of interest" description="Disordered" evidence="13">
    <location>
        <begin position="1141"/>
        <end position="1170"/>
    </location>
</feature>
<dbReference type="GO" id="GO:0000981">
    <property type="term" value="F:DNA-binding transcription factor activity, RNA polymerase II-specific"/>
    <property type="evidence" value="ECO:0007669"/>
    <property type="project" value="TreeGrafter"/>
</dbReference>
<dbReference type="Proteomes" id="UP000092443">
    <property type="component" value="Unplaced"/>
</dbReference>
<evidence type="ECO:0000256" key="4">
    <source>
        <dbReference type="ARBA" id="ARBA00022771"/>
    </source>
</evidence>
<dbReference type="SMART" id="SM00355">
    <property type="entry name" value="ZnF_C2H2"/>
    <property type="match status" value="3"/>
</dbReference>
<dbReference type="GeneID" id="119634893"/>
<feature type="region of interest" description="Disordered" evidence="13">
    <location>
        <begin position="1"/>
        <end position="45"/>
    </location>
</feature>
<dbReference type="Gene3D" id="3.30.160.60">
    <property type="entry name" value="Classic Zinc Finger"/>
    <property type="match status" value="3"/>
</dbReference>
<feature type="compositionally biased region" description="Low complexity" evidence="13">
    <location>
        <begin position="236"/>
        <end position="259"/>
    </location>
</feature>
<dbReference type="Pfam" id="PF00096">
    <property type="entry name" value="zf-C2H2"/>
    <property type="match status" value="2"/>
</dbReference>
<feature type="compositionally biased region" description="Acidic residues" evidence="13">
    <location>
        <begin position="1147"/>
        <end position="1170"/>
    </location>
</feature>
<evidence type="ECO:0000256" key="12">
    <source>
        <dbReference type="SAM" id="Coils"/>
    </source>
</evidence>
<organism evidence="15 16">
    <name type="scientific">Glossina fuscipes</name>
    <dbReference type="NCBI Taxonomy" id="7396"/>
    <lineage>
        <taxon>Eukaryota</taxon>
        <taxon>Metazoa</taxon>
        <taxon>Ecdysozoa</taxon>
        <taxon>Arthropoda</taxon>
        <taxon>Hexapoda</taxon>
        <taxon>Insecta</taxon>
        <taxon>Pterygota</taxon>
        <taxon>Neoptera</taxon>
        <taxon>Endopterygota</taxon>
        <taxon>Diptera</taxon>
        <taxon>Brachycera</taxon>
        <taxon>Muscomorpha</taxon>
        <taxon>Hippoboscoidea</taxon>
        <taxon>Glossinidae</taxon>
        <taxon>Glossina</taxon>
    </lineage>
</organism>
<dbReference type="KEGG" id="gfs:119634893"/>
<proteinExistence type="inferred from homology"/>
<feature type="compositionally biased region" description="Polar residues" evidence="13">
    <location>
        <begin position="1106"/>
        <end position="1118"/>
    </location>
</feature>
<dbReference type="AlphaFoldDB" id="A0A8U0WKG8"/>
<sequence>MMQYKSATANPAGSAAASTAASQTGQQVQQQQQQQSQSTNISTPIKGTFVQPSAAAANVINAANQANQIPLSQIINLQQLPQQFVQAATAQAANQQAQQLPQNMFQIVQPMQTVNIDGQEAIFIPNLNAQLTTAQPVSINGQQAYITPNGQIVRAPQATAGPTAVQLQPAAQFIQGLGQTVQLPTSFNGTEQTLFTIPGTNIQIPVATASSQQQQFQQQQQLQQLLQQQQHQQQQQQQNQMQMQQNANAADGNNSASVSQSGTTVATTSSTPSINSNSGNGSTATSVTTANLPASITIPGTNIQIPTSVAAANGLLGNLNHPLLASGAAIKLENGQTLQNIQIRPSGPGSASGPTQLQQIVQFPHSIQQTQTVPQQSTLQQTTVAVQVPIQTGVGGQTIYQTVHVPVQQLGTPGGMPTANLLSAQPLPMPQIIPQFTQIAQIVTPNGQIQQVQLAPLNALGPYQQIPANANIIQIQNTAQQQAAVQQQQQQHQQQVVAQQQAVAAQQQAQQQQQQLQQQLQQQQQQIIQAINAANESGAQIPTNQPITITNAQGQQVTVIPAQQLQQLQRPPPPPTNTQVQPAHNLIQLQQIPGLQALPIQNIPGIGQVQIIQASHLPPNLQLGSLQQVLAAAPTQSSATPSAAQTQPQQQQTSNVSVPATAATAAAQTQPHSTSSSQSQANVSSTNVTSVTCSQPLQLQTSESAVSNNQQANNLQPKQEPQSPTQMAQTLLANVTTTTANIKQEPPDSHSSGTQIKWLMPQTAATVTQISQQQQQQQSQQQQTTLQQLQQQHQQQQVLASLEELAIPVSIPASLQITPVLPQHQPSTPQYGLTNARTTMKPQVTTQALTAVPSSSASTTTMTSGSGATQITIATTTTNNTANNSNNSGGLQLSSVSAGQQQQQQQQQTTSNLMTLPPPPPQTSVNVNINLNEPGALGIKPRLKRVACTCPNCTDGEKNHNRKKQHVCHIKGCNKVYGKTSHLRAHLRWHTGERPFVCSWLFCGKRFTRSDELQRHRRTHTGEKKFQCPQCDKKFMRSDHLSKHIKTHLKARSPLQLVEVEHIKQETQEIIKQEAQDATAARTGGNVNATTTTTTVLGSTGATDGNVLNSNAMSSNDPNTGIGNMKMDTNSSAGNMQDNAVDQGDSYCEEDDCEDEYGEDMYEDDSGDDEERMTISLNEFTENSN</sequence>
<feature type="compositionally biased region" description="Low complexity" evidence="13">
    <location>
        <begin position="266"/>
        <end position="286"/>
    </location>
</feature>
<protein>
    <submittedName>
        <fullName evidence="16 17">Transcription factor Sp4</fullName>
    </submittedName>
</protein>
<evidence type="ECO:0000313" key="15">
    <source>
        <dbReference type="Proteomes" id="UP000092443"/>
    </source>
</evidence>
<keyword evidence="9" id="KW-0539">Nucleus</keyword>
<evidence type="ECO:0000313" key="16">
    <source>
        <dbReference type="RefSeq" id="XP_037885239.1"/>
    </source>
</evidence>
<feature type="region of interest" description="Disordered" evidence="13">
    <location>
        <begin position="236"/>
        <end position="286"/>
    </location>
</feature>
<feature type="region of interest" description="Disordered" evidence="13">
    <location>
        <begin position="700"/>
        <end position="726"/>
    </location>
</feature>
<evidence type="ECO:0000256" key="10">
    <source>
        <dbReference type="ARBA" id="ARBA00038409"/>
    </source>
</evidence>
<dbReference type="GO" id="GO:0008270">
    <property type="term" value="F:zinc ion binding"/>
    <property type="evidence" value="ECO:0007669"/>
    <property type="project" value="UniProtKB-KW"/>
</dbReference>
<evidence type="ECO:0000256" key="6">
    <source>
        <dbReference type="ARBA" id="ARBA00023015"/>
    </source>
</evidence>
<evidence type="ECO:0000256" key="2">
    <source>
        <dbReference type="ARBA" id="ARBA00022723"/>
    </source>
</evidence>
<feature type="region of interest" description="Disordered" evidence="13">
    <location>
        <begin position="878"/>
        <end position="924"/>
    </location>
</feature>
<evidence type="ECO:0000256" key="9">
    <source>
        <dbReference type="ARBA" id="ARBA00023242"/>
    </source>
</evidence>
<keyword evidence="4 11" id="KW-0863">Zinc-finger</keyword>
<keyword evidence="6" id="KW-0805">Transcription regulation</keyword>
<feature type="domain" description="C2H2-type" evidence="14">
    <location>
        <begin position="996"/>
        <end position="1025"/>
    </location>
</feature>
<dbReference type="InterPro" id="IPR036236">
    <property type="entry name" value="Znf_C2H2_sf"/>
</dbReference>
<evidence type="ECO:0000256" key="13">
    <source>
        <dbReference type="SAM" id="MobiDB-lite"/>
    </source>
</evidence>
<dbReference type="PROSITE" id="PS50157">
    <property type="entry name" value="ZINC_FINGER_C2H2_2"/>
    <property type="match status" value="3"/>
</dbReference>
<reference evidence="16 17" key="1">
    <citation type="submission" date="2025-04" db="UniProtKB">
        <authorList>
            <consortium name="RefSeq"/>
        </authorList>
    </citation>
    <scope>IDENTIFICATION</scope>
    <source>
        <tissue evidence="16 17">Whole body pupa</tissue>
    </source>
</reference>
<gene>
    <name evidence="16 17" type="primary">LOC119634893</name>
</gene>
<dbReference type="SUPFAM" id="SSF57667">
    <property type="entry name" value="beta-beta-alpha zinc fingers"/>
    <property type="match status" value="2"/>
</dbReference>
<comment type="subcellular location">
    <subcellularLocation>
        <location evidence="1">Nucleus</location>
    </subcellularLocation>
</comment>
<evidence type="ECO:0000256" key="7">
    <source>
        <dbReference type="ARBA" id="ARBA00023125"/>
    </source>
</evidence>
<keyword evidence="5" id="KW-0862">Zinc</keyword>
<evidence type="ECO:0000256" key="11">
    <source>
        <dbReference type="PROSITE-ProRule" id="PRU00042"/>
    </source>
</evidence>
<dbReference type="FunFam" id="3.30.160.60:FF:001110">
    <property type="entry name" value="Krueppel factor 13"/>
    <property type="match status" value="1"/>
</dbReference>
<keyword evidence="12" id="KW-0175">Coiled coil</keyword>
<keyword evidence="8" id="KW-0804">Transcription</keyword>
<feature type="coiled-coil region" evidence="12">
    <location>
        <begin position="495"/>
        <end position="533"/>
    </location>
</feature>
<feature type="region of interest" description="Disordered" evidence="13">
    <location>
        <begin position="637"/>
        <end position="683"/>
    </location>
</feature>
<keyword evidence="15" id="KW-1185">Reference proteome</keyword>
<keyword evidence="2" id="KW-0479">Metal-binding</keyword>
<comment type="similarity">
    <text evidence="10">Belongs to the Sp1 C2H2-type zinc-finger protein family.</text>
</comment>
<evidence type="ECO:0000256" key="3">
    <source>
        <dbReference type="ARBA" id="ARBA00022737"/>
    </source>
</evidence>
<dbReference type="PANTHER" id="PTHR23235:SF165">
    <property type="entry name" value="TRANSCRIPTION FACTOR BTD"/>
    <property type="match status" value="1"/>
</dbReference>
<feature type="domain" description="C2H2-type" evidence="14">
    <location>
        <begin position="1026"/>
        <end position="1053"/>
    </location>
</feature>
<dbReference type="PROSITE" id="PS00028">
    <property type="entry name" value="ZINC_FINGER_C2H2_1"/>
    <property type="match status" value="3"/>
</dbReference>
<feature type="compositionally biased region" description="Low complexity" evidence="13">
    <location>
        <begin position="878"/>
        <end position="908"/>
    </location>
</feature>
<dbReference type="RefSeq" id="XP_037885241.1">
    <property type="nucleotide sequence ID" value="XM_038029313.1"/>
</dbReference>
<evidence type="ECO:0000313" key="17">
    <source>
        <dbReference type="RefSeq" id="XP_037885241.1"/>
    </source>
</evidence>
<dbReference type="InterPro" id="IPR013087">
    <property type="entry name" value="Znf_C2H2_type"/>
</dbReference>